<dbReference type="InterPro" id="IPR037682">
    <property type="entry name" value="TonB_C"/>
</dbReference>
<comment type="subcellular location">
    <subcellularLocation>
        <location evidence="1">Membrane</location>
        <topology evidence="1">Single-pass membrane protein</topology>
    </subcellularLocation>
</comment>
<feature type="domain" description="TonB C-terminal" evidence="6">
    <location>
        <begin position="209"/>
        <end position="283"/>
    </location>
</feature>
<keyword evidence="4 5" id="KW-0472">Membrane</keyword>
<gene>
    <name evidence="7" type="ORF">Q8947_04000</name>
</gene>
<keyword evidence="8" id="KW-1185">Reference proteome</keyword>
<evidence type="ECO:0000313" key="7">
    <source>
        <dbReference type="EMBL" id="MDR4125148.1"/>
    </source>
</evidence>
<evidence type="ECO:0000313" key="8">
    <source>
        <dbReference type="Proteomes" id="UP001232156"/>
    </source>
</evidence>
<feature type="transmembrane region" description="Helical" evidence="5">
    <location>
        <begin position="21"/>
        <end position="39"/>
    </location>
</feature>
<evidence type="ECO:0000259" key="6">
    <source>
        <dbReference type="Pfam" id="PF03544"/>
    </source>
</evidence>
<dbReference type="Pfam" id="PF03544">
    <property type="entry name" value="TonB_C"/>
    <property type="match status" value="1"/>
</dbReference>
<keyword evidence="2 5" id="KW-0812">Transmembrane</keyword>
<evidence type="ECO:0000256" key="4">
    <source>
        <dbReference type="ARBA" id="ARBA00023136"/>
    </source>
</evidence>
<organism evidence="7 8">
    <name type="scientific">Yanghanlia caeni</name>
    <dbReference type="NCBI Taxonomy" id="3064283"/>
    <lineage>
        <taxon>Bacteria</taxon>
        <taxon>Pseudomonadati</taxon>
        <taxon>Pseudomonadota</taxon>
        <taxon>Betaproteobacteria</taxon>
        <taxon>Burkholderiales</taxon>
        <taxon>Alcaligenaceae</taxon>
        <taxon>Yanghanlia</taxon>
    </lineage>
</organism>
<dbReference type="SUPFAM" id="SSF74653">
    <property type="entry name" value="TolA/TonB C-terminal domain"/>
    <property type="match status" value="1"/>
</dbReference>
<keyword evidence="3 5" id="KW-1133">Transmembrane helix</keyword>
<evidence type="ECO:0000256" key="3">
    <source>
        <dbReference type="ARBA" id="ARBA00022989"/>
    </source>
</evidence>
<protein>
    <submittedName>
        <fullName evidence="7">Energy transducer TonB</fullName>
    </submittedName>
</protein>
<dbReference type="NCBIfam" id="TIGR01352">
    <property type="entry name" value="tonB_Cterm"/>
    <property type="match status" value="1"/>
</dbReference>
<evidence type="ECO:0000256" key="2">
    <source>
        <dbReference type="ARBA" id="ARBA00022692"/>
    </source>
</evidence>
<sequence length="294" mass="32254">MSVLAARLLQIRGRRDDHLGIALLISLAVHAALLTVHFTTPPQPPPPDVDTLEVTLINVRGDTPPMQAQMLAQHDFDGGGEAPEGIAATPLPLTAPDATDDLVLAALQQRQKELEAEQERLFALLQAREAAAAAGQVKQQGESSGESGDDELHQESVIISARIAAIKERIERYNARPRQHFVGPSAASVPHARYVEAWRQKIELLGTEHYPPEARGKIYGSLQLTVYIRRDGSLQKVVIDRPSPHAVLNQAALRIVQLAAPFAPLPPELAHDTDILAITRTWHFTHEQLETRQP</sequence>
<comment type="caution">
    <text evidence="7">The sequence shown here is derived from an EMBL/GenBank/DDBJ whole genome shotgun (WGS) entry which is preliminary data.</text>
</comment>
<dbReference type="EMBL" id="JAUZQE010000006">
    <property type="protein sequence ID" value="MDR4125148.1"/>
    <property type="molecule type" value="Genomic_DNA"/>
</dbReference>
<reference evidence="7 8" key="1">
    <citation type="submission" date="2023-08" db="EMBL/GenBank/DDBJ databases">
        <title>Alcaligenaceae gen. nov., a novel taxon isolated from the sludge of Yixing Pesticide Factory.</title>
        <authorList>
            <person name="Ruan L."/>
        </authorList>
    </citation>
    <scope>NUCLEOTIDE SEQUENCE [LARGE SCALE GENOMIC DNA]</scope>
    <source>
        <strain evidence="7 8">LG-2</strain>
    </source>
</reference>
<evidence type="ECO:0000256" key="1">
    <source>
        <dbReference type="ARBA" id="ARBA00004167"/>
    </source>
</evidence>
<dbReference type="Proteomes" id="UP001232156">
    <property type="component" value="Unassembled WGS sequence"/>
</dbReference>
<evidence type="ECO:0000256" key="5">
    <source>
        <dbReference type="SAM" id="Phobius"/>
    </source>
</evidence>
<accession>A0ABU1D3Z1</accession>
<dbReference type="InterPro" id="IPR006260">
    <property type="entry name" value="TonB/TolA_C"/>
</dbReference>
<dbReference type="Gene3D" id="3.30.1150.10">
    <property type="match status" value="1"/>
</dbReference>
<dbReference type="RefSeq" id="WP_165278390.1">
    <property type="nucleotide sequence ID" value="NZ_JAUZQE010000006.1"/>
</dbReference>
<name>A0ABU1D3Z1_9BURK</name>
<proteinExistence type="predicted"/>